<feature type="transmembrane region" description="Helical" evidence="1">
    <location>
        <begin position="215"/>
        <end position="233"/>
    </location>
</feature>
<evidence type="ECO:0000259" key="2">
    <source>
        <dbReference type="Pfam" id="PF13785"/>
    </source>
</evidence>
<keyword evidence="1" id="KW-1133">Transmembrane helix</keyword>
<keyword evidence="1" id="KW-0812">Transmembrane</keyword>
<proteinExistence type="predicted"/>
<gene>
    <name evidence="3" type="ORF">H8R26_10530</name>
</gene>
<sequence length="404" mass="46082">MEVTCSNCNHTTKLDLNFDVNIYACTNCVYVYQDRDGLRFRDQLRPFVFDEHLEVGQIGVFNDKEYTVTGLLIKEYDGFAWAEYQLQSKDDFAYLSEAAGHWIWLEEIQFDKKVGNHPKTVDHEDLSYTCYSYSYPKLRAARGFFDFDIFEKAELIEYINPPFLLSFERKSNVQTAYKGEHIKKSVVKKAFDNPTLPNKAGVGLVQPFLIDLRQLAITFCVVALLIIISNWYFNKDRVAANVLDTQLPLASATTKDFVSPSFTLQGSAAPLSVELYAPVSNSWVNVQVALVNEKTGDEVYASKDIEYYSGYTEGESWSEGSNSESFNLCGVPAGQYHLTISSMKAPEDVTSDFIKVKAVWSEPSSRNIWIVLICMIVVLVGLFYLERNFEERRWADSSYSEYNS</sequence>
<protein>
    <submittedName>
        <fullName evidence="3">DUF4178 domain-containing protein</fullName>
    </submittedName>
</protein>
<feature type="domain" description="DUF4178" evidence="2">
    <location>
        <begin position="55"/>
        <end position="183"/>
    </location>
</feature>
<evidence type="ECO:0000313" key="3">
    <source>
        <dbReference type="EMBL" id="MBC5863858.1"/>
    </source>
</evidence>
<evidence type="ECO:0000256" key="1">
    <source>
        <dbReference type="SAM" id="Phobius"/>
    </source>
</evidence>
<accession>A0ABR7JHL3</accession>
<dbReference type="Pfam" id="PF13785">
    <property type="entry name" value="DUF4178"/>
    <property type="match status" value="1"/>
</dbReference>
<dbReference type="RefSeq" id="WP_166135690.1">
    <property type="nucleotide sequence ID" value="NZ_JAAOBY010000004.1"/>
</dbReference>
<feature type="transmembrane region" description="Helical" evidence="1">
    <location>
        <begin position="368"/>
        <end position="385"/>
    </location>
</feature>
<comment type="caution">
    <text evidence="3">The sequence shown here is derived from an EMBL/GenBank/DDBJ whole genome shotgun (WGS) entry which is preliminary data.</text>
</comment>
<evidence type="ECO:0000313" key="4">
    <source>
        <dbReference type="Proteomes" id="UP000621670"/>
    </source>
</evidence>
<dbReference type="InterPro" id="IPR025235">
    <property type="entry name" value="DUF4178"/>
</dbReference>
<name>A0ABR7JHL3_9FLAO</name>
<keyword evidence="4" id="KW-1185">Reference proteome</keyword>
<dbReference type="EMBL" id="JACRUM010000005">
    <property type="protein sequence ID" value="MBC5863858.1"/>
    <property type="molecule type" value="Genomic_DNA"/>
</dbReference>
<reference evidence="3 4" key="1">
    <citation type="submission" date="2020-08" db="EMBL/GenBank/DDBJ databases">
        <title>Description of novel Flavobacterium F-400 isolate.</title>
        <authorList>
            <person name="Saticioglu I."/>
            <person name="Duman M."/>
            <person name="Altun S."/>
        </authorList>
    </citation>
    <scope>NUCLEOTIDE SEQUENCE [LARGE SCALE GENOMIC DNA]</scope>
    <source>
        <strain evidence="3 4">F-400</strain>
    </source>
</reference>
<keyword evidence="1" id="KW-0472">Membrane</keyword>
<organism evidence="3 4">
    <name type="scientific">Flavobacterium turcicum</name>
    <dbReference type="NCBI Taxonomy" id="2764718"/>
    <lineage>
        <taxon>Bacteria</taxon>
        <taxon>Pseudomonadati</taxon>
        <taxon>Bacteroidota</taxon>
        <taxon>Flavobacteriia</taxon>
        <taxon>Flavobacteriales</taxon>
        <taxon>Flavobacteriaceae</taxon>
        <taxon>Flavobacterium</taxon>
    </lineage>
</organism>
<dbReference type="Proteomes" id="UP000621670">
    <property type="component" value="Unassembled WGS sequence"/>
</dbReference>